<accession>A0A6A5Y690</accession>
<feature type="compositionally biased region" description="Polar residues" evidence="1">
    <location>
        <begin position="30"/>
        <end position="41"/>
    </location>
</feature>
<evidence type="ECO:0000256" key="1">
    <source>
        <dbReference type="SAM" id="MobiDB-lite"/>
    </source>
</evidence>
<dbReference type="AlphaFoldDB" id="A0A6A5Y690"/>
<organism evidence="2 3">
    <name type="scientific">Aaosphaeria arxii CBS 175.79</name>
    <dbReference type="NCBI Taxonomy" id="1450172"/>
    <lineage>
        <taxon>Eukaryota</taxon>
        <taxon>Fungi</taxon>
        <taxon>Dikarya</taxon>
        <taxon>Ascomycota</taxon>
        <taxon>Pezizomycotina</taxon>
        <taxon>Dothideomycetes</taxon>
        <taxon>Pleosporomycetidae</taxon>
        <taxon>Pleosporales</taxon>
        <taxon>Pleosporales incertae sedis</taxon>
        <taxon>Aaosphaeria</taxon>
    </lineage>
</organism>
<dbReference type="GeneID" id="54278494"/>
<evidence type="ECO:0000313" key="2">
    <source>
        <dbReference type="EMBL" id="KAF2020310.1"/>
    </source>
</evidence>
<dbReference type="Pfam" id="PF12223">
    <property type="entry name" value="DUF3602"/>
    <property type="match status" value="1"/>
</dbReference>
<proteinExistence type="predicted"/>
<sequence>MPSYHITEPHPSVPSSNIYHSGRGGAGNVTRVNPKNVTDGRSATGPASRVKLTPPPHNALFTSGRGGAGNVHREKERAMFSFDEELAQQERLREHAAPVYHIGRGGAGNLVDDLQPRCARQNSASSTLSSDSEAGVRRSLEGAWHKVSRQFSRQS</sequence>
<dbReference type="OrthoDB" id="5424462at2759"/>
<reference evidence="2" key="1">
    <citation type="journal article" date="2020" name="Stud. Mycol.">
        <title>101 Dothideomycetes genomes: a test case for predicting lifestyles and emergence of pathogens.</title>
        <authorList>
            <person name="Haridas S."/>
            <person name="Albert R."/>
            <person name="Binder M."/>
            <person name="Bloem J."/>
            <person name="Labutti K."/>
            <person name="Salamov A."/>
            <person name="Andreopoulos B."/>
            <person name="Baker S."/>
            <person name="Barry K."/>
            <person name="Bills G."/>
            <person name="Bluhm B."/>
            <person name="Cannon C."/>
            <person name="Castanera R."/>
            <person name="Culley D."/>
            <person name="Daum C."/>
            <person name="Ezra D."/>
            <person name="Gonzalez J."/>
            <person name="Henrissat B."/>
            <person name="Kuo A."/>
            <person name="Liang C."/>
            <person name="Lipzen A."/>
            <person name="Lutzoni F."/>
            <person name="Magnuson J."/>
            <person name="Mondo S."/>
            <person name="Nolan M."/>
            <person name="Ohm R."/>
            <person name="Pangilinan J."/>
            <person name="Park H.-J."/>
            <person name="Ramirez L."/>
            <person name="Alfaro M."/>
            <person name="Sun H."/>
            <person name="Tritt A."/>
            <person name="Yoshinaga Y."/>
            <person name="Zwiers L.-H."/>
            <person name="Turgeon B."/>
            <person name="Goodwin S."/>
            <person name="Spatafora J."/>
            <person name="Crous P."/>
            <person name="Grigoriev I."/>
        </authorList>
    </citation>
    <scope>NUCLEOTIDE SEQUENCE</scope>
    <source>
        <strain evidence="2">CBS 175.79</strain>
    </source>
</reference>
<dbReference type="EMBL" id="ML978067">
    <property type="protein sequence ID" value="KAF2020310.1"/>
    <property type="molecule type" value="Genomic_DNA"/>
</dbReference>
<protein>
    <submittedName>
        <fullName evidence="2">Uncharacterized protein</fullName>
    </submittedName>
</protein>
<keyword evidence="3" id="KW-1185">Reference proteome</keyword>
<evidence type="ECO:0000313" key="3">
    <source>
        <dbReference type="Proteomes" id="UP000799778"/>
    </source>
</evidence>
<dbReference type="Proteomes" id="UP000799778">
    <property type="component" value="Unassembled WGS sequence"/>
</dbReference>
<feature type="region of interest" description="Disordered" evidence="1">
    <location>
        <begin position="1"/>
        <end position="71"/>
    </location>
</feature>
<dbReference type="InterPro" id="IPR053203">
    <property type="entry name" value="Cisplatin_resist-associated"/>
</dbReference>
<dbReference type="PANTHER" id="PTHR34693">
    <property type="entry name" value="PROTEIN PAR32"/>
    <property type="match status" value="1"/>
</dbReference>
<dbReference type="InterPro" id="IPR022024">
    <property type="entry name" value="DUF3602"/>
</dbReference>
<gene>
    <name evidence="2" type="ORF">BU24DRAFT_136860</name>
</gene>
<dbReference type="PANTHER" id="PTHR34693:SF2">
    <property type="entry name" value="DUF3602 DOMAIN-CONTAINING PROTEIN"/>
    <property type="match status" value="1"/>
</dbReference>
<name>A0A6A5Y690_9PLEO</name>
<dbReference type="RefSeq" id="XP_033388649.1">
    <property type="nucleotide sequence ID" value="XM_033521097.1"/>
</dbReference>